<keyword evidence="9 14" id="KW-1133">Transmembrane helix</keyword>
<keyword evidence="6" id="KW-0732">Signal</keyword>
<evidence type="ECO:0000256" key="5">
    <source>
        <dbReference type="ARBA" id="ARBA00022692"/>
    </source>
</evidence>
<evidence type="ECO:0000256" key="1">
    <source>
        <dbReference type="ARBA" id="ARBA00004251"/>
    </source>
</evidence>
<dbReference type="GO" id="GO:0010497">
    <property type="term" value="P:plasmodesmata-mediated intercellular transport"/>
    <property type="evidence" value="ECO:0007669"/>
    <property type="project" value="TreeGrafter"/>
</dbReference>
<keyword evidence="3" id="KW-1003">Cell membrane</keyword>
<dbReference type="Proteomes" id="UP000327013">
    <property type="component" value="Chromosome 1"/>
</dbReference>
<dbReference type="FunFam" id="3.30.430.20:FF:000008">
    <property type="entry name" value="cysteine-rich repeat secretory protein 3"/>
    <property type="match status" value="1"/>
</dbReference>
<dbReference type="GO" id="GO:0005886">
    <property type="term" value="C:plasma membrane"/>
    <property type="evidence" value="ECO:0007669"/>
    <property type="project" value="UniProtKB-SubCell"/>
</dbReference>
<keyword evidence="4" id="KW-0945">Host-virus interaction</keyword>
<keyword evidence="11" id="KW-1015">Disulfide bond</keyword>
<keyword evidence="8" id="KW-0965">Cell junction</keyword>
<evidence type="ECO:0000256" key="13">
    <source>
        <dbReference type="ARBA" id="ARBA00038393"/>
    </source>
</evidence>
<dbReference type="PANTHER" id="PTHR32080:SF36">
    <property type="entry name" value="PLASMODESMATA-LOCATED PROTEIN 1"/>
    <property type="match status" value="1"/>
</dbReference>
<keyword evidence="17" id="KW-1185">Reference proteome</keyword>
<protein>
    <recommendedName>
        <fullName evidence="15">Gnk2-homologous domain-containing protein</fullName>
    </recommendedName>
</protein>
<keyword evidence="7" id="KW-0677">Repeat</keyword>
<dbReference type="GO" id="GO:0046739">
    <property type="term" value="P:transport of virus in multicellular host"/>
    <property type="evidence" value="ECO:0007669"/>
    <property type="project" value="UniProtKB-ARBA"/>
</dbReference>
<evidence type="ECO:0000256" key="14">
    <source>
        <dbReference type="SAM" id="Phobius"/>
    </source>
</evidence>
<feature type="transmembrane region" description="Helical" evidence="14">
    <location>
        <begin position="268"/>
        <end position="288"/>
    </location>
</feature>
<dbReference type="EMBL" id="CM017321">
    <property type="protein sequence ID" value="KAE7997884.1"/>
    <property type="molecule type" value="Genomic_DNA"/>
</dbReference>
<dbReference type="CDD" id="cd23509">
    <property type="entry name" value="Gnk2-like"/>
    <property type="match status" value="2"/>
</dbReference>
<evidence type="ECO:0000256" key="10">
    <source>
        <dbReference type="ARBA" id="ARBA00023136"/>
    </source>
</evidence>
<dbReference type="Gene3D" id="3.30.430.20">
    <property type="entry name" value="Gnk2 domain, C-X8-C-X2-C motif"/>
    <property type="match status" value="2"/>
</dbReference>
<proteinExistence type="inferred from homology"/>
<dbReference type="InterPro" id="IPR051378">
    <property type="entry name" value="Cell2Cell_Antifungal"/>
</dbReference>
<dbReference type="EMBL" id="CM017321">
    <property type="protein sequence ID" value="KAE7997885.1"/>
    <property type="molecule type" value="Genomic_DNA"/>
</dbReference>
<dbReference type="PANTHER" id="PTHR32080">
    <property type="entry name" value="ANTIFUNGAL PROTEIN GINKBILOBIN-2-LIKE"/>
    <property type="match status" value="1"/>
</dbReference>
<gene>
    <name evidence="16" type="ORF">FH972_002478</name>
</gene>
<reference evidence="16 17" key="1">
    <citation type="submission" date="2019-06" db="EMBL/GenBank/DDBJ databases">
        <title>A chromosomal-level reference genome of Carpinus fangiana (Coryloideae, Betulaceae).</title>
        <authorList>
            <person name="Yang X."/>
            <person name="Wang Z."/>
            <person name="Zhang L."/>
            <person name="Hao G."/>
            <person name="Liu J."/>
            <person name="Yang Y."/>
        </authorList>
    </citation>
    <scope>NUCLEOTIDE SEQUENCE [LARGE SCALE GENOMIC DNA]</scope>
    <source>
        <strain evidence="16">Cfa_2016G</strain>
        <tissue evidence="16">Leaf</tissue>
    </source>
</reference>
<feature type="domain" description="Gnk2-homologous" evidence="15">
    <location>
        <begin position="143"/>
        <end position="248"/>
    </location>
</feature>
<comment type="subcellular location">
    <subcellularLocation>
        <location evidence="12">Cell junction</location>
        <location evidence="12">Plasmodesma</location>
    </subcellularLocation>
    <subcellularLocation>
        <location evidence="1">Cell membrane</location>
        <topology evidence="1">Single-pass type I membrane protein</topology>
    </subcellularLocation>
</comment>
<dbReference type="FunFam" id="3.30.430.20:FF:000001">
    <property type="entry name" value="cysteine-rich repeat secretory protein 3"/>
    <property type="match status" value="1"/>
</dbReference>
<name>A0A5N6QFI2_9ROSI</name>
<evidence type="ECO:0000256" key="9">
    <source>
        <dbReference type="ARBA" id="ARBA00022989"/>
    </source>
</evidence>
<keyword evidence="2" id="KW-0813">Transport</keyword>
<dbReference type="GO" id="GO:0009506">
    <property type="term" value="C:plasmodesma"/>
    <property type="evidence" value="ECO:0007669"/>
    <property type="project" value="UniProtKB-SubCell"/>
</dbReference>
<organism evidence="16 17">
    <name type="scientific">Carpinus fangiana</name>
    <dbReference type="NCBI Taxonomy" id="176857"/>
    <lineage>
        <taxon>Eukaryota</taxon>
        <taxon>Viridiplantae</taxon>
        <taxon>Streptophyta</taxon>
        <taxon>Embryophyta</taxon>
        <taxon>Tracheophyta</taxon>
        <taxon>Spermatophyta</taxon>
        <taxon>Magnoliopsida</taxon>
        <taxon>eudicotyledons</taxon>
        <taxon>Gunneridae</taxon>
        <taxon>Pentapetalae</taxon>
        <taxon>rosids</taxon>
        <taxon>fabids</taxon>
        <taxon>Fagales</taxon>
        <taxon>Betulaceae</taxon>
        <taxon>Carpinus</taxon>
    </lineage>
</organism>
<evidence type="ECO:0000256" key="6">
    <source>
        <dbReference type="ARBA" id="ARBA00022729"/>
    </source>
</evidence>
<keyword evidence="10 14" id="KW-0472">Membrane</keyword>
<accession>A0A5N6QFI2</accession>
<evidence type="ECO:0000256" key="7">
    <source>
        <dbReference type="ARBA" id="ARBA00022737"/>
    </source>
</evidence>
<feature type="domain" description="Gnk2-homologous" evidence="15">
    <location>
        <begin position="35"/>
        <end position="138"/>
    </location>
</feature>
<evidence type="ECO:0000259" key="15">
    <source>
        <dbReference type="PROSITE" id="PS51473"/>
    </source>
</evidence>
<evidence type="ECO:0000313" key="16">
    <source>
        <dbReference type="EMBL" id="KAE7997885.1"/>
    </source>
</evidence>
<evidence type="ECO:0000256" key="8">
    <source>
        <dbReference type="ARBA" id="ARBA00022949"/>
    </source>
</evidence>
<keyword evidence="5 14" id="KW-0812">Transmembrane</keyword>
<dbReference type="InterPro" id="IPR038408">
    <property type="entry name" value="GNK2_sf"/>
</dbReference>
<comment type="similarity">
    <text evidence="13">Belongs to the cysteine-rich repeat secretory protein family. Plasmodesmata-located proteins (PDLD) subfamily.</text>
</comment>
<dbReference type="InterPro" id="IPR002902">
    <property type="entry name" value="GNK2"/>
</dbReference>
<evidence type="ECO:0000313" key="17">
    <source>
        <dbReference type="Proteomes" id="UP000327013"/>
    </source>
</evidence>
<evidence type="ECO:0000256" key="11">
    <source>
        <dbReference type="ARBA" id="ARBA00023157"/>
    </source>
</evidence>
<evidence type="ECO:0000256" key="3">
    <source>
        <dbReference type="ARBA" id="ARBA00022475"/>
    </source>
</evidence>
<evidence type="ECO:0000256" key="4">
    <source>
        <dbReference type="ARBA" id="ARBA00022581"/>
    </source>
</evidence>
<evidence type="ECO:0000256" key="12">
    <source>
        <dbReference type="ARBA" id="ARBA00024184"/>
    </source>
</evidence>
<evidence type="ECO:0000256" key="2">
    <source>
        <dbReference type="ARBA" id="ARBA00022448"/>
    </source>
</evidence>
<sequence>MGLPPKALSLFSISLLSFITIFLFFPSAIIAADYANLVYKGCADQKFQDSTGIYSQNLKTLLSSLVSQSSQKTFSNATSGGGQNDIMGLYQCRGDLTVSDCNNCVSKVSAMADKLCGKAIAARIQLSGCYLRYEVVGFKQVSDTELLYKACGPTQSSENGFEQKRDTAFDMVESGVKSDGGGAAGGLFYTGSYESVYVLGQCEGDLGSDSCVDCVKSAAERAKAECGDSIYAKVYLQKCYISYSYYPSGVPSISSASGTGQKHTQRTVAIALGGLAAFAFVVVCLLFLKSLIKKRGGKRGG</sequence>
<dbReference type="AlphaFoldDB" id="A0A5N6QFI2"/>
<dbReference type="PROSITE" id="PS51473">
    <property type="entry name" value="GNK2"/>
    <property type="match status" value="2"/>
</dbReference>
<dbReference type="Pfam" id="PF01657">
    <property type="entry name" value="Stress-antifung"/>
    <property type="match status" value="2"/>
</dbReference>
<dbReference type="OrthoDB" id="1926347at2759"/>